<dbReference type="Gene3D" id="2.40.70.10">
    <property type="entry name" value="Acid Proteases"/>
    <property type="match status" value="1"/>
</dbReference>
<evidence type="ECO:0000259" key="4">
    <source>
        <dbReference type="PROSITE" id="PS50175"/>
    </source>
</evidence>
<dbReference type="AlphaFoldDB" id="A0A7K6VUP1"/>
<evidence type="ECO:0000313" key="5">
    <source>
        <dbReference type="EMBL" id="NWX38657.1"/>
    </source>
</evidence>
<dbReference type="GO" id="GO:0006508">
    <property type="term" value="P:proteolysis"/>
    <property type="evidence" value="ECO:0007669"/>
    <property type="project" value="UniProtKB-KW"/>
</dbReference>
<reference evidence="5 6" key="1">
    <citation type="submission" date="2019-09" db="EMBL/GenBank/DDBJ databases">
        <title>Bird 10,000 Genomes (B10K) Project - Family phase.</title>
        <authorList>
            <person name="Zhang G."/>
        </authorList>
    </citation>
    <scope>NUCLEOTIDE SEQUENCE [LARGE SCALE GENOMIC DNA]</scope>
    <source>
        <strain evidence="5">B10K-DU-029-75</strain>
    </source>
</reference>
<organism evidence="5 6">
    <name type="scientific">Notiomystis cincta</name>
    <dbReference type="NCBI Taxonomy" id="366454"/>
    <lineage>
        <taxon>Eukaryota</taxon>
        <taxon>Metazoa</taxon>
        <taxon>Chordata</taxon>
        <taxon>Craniata</taxon>
        <taxon>Vertebrata</taxon>
        <taxon>Euteleostomi</taxon>
        <taxon>Archelosauria</taxon>
        <taxon>Archosauria</taxon>
        <taxon>Dinosauria</taxon>
        <taxon>Saurischia</taxon>
        <taxon>Theropoda</taxon>
        <taxon>Coelurosauria</taxon>
        <taxon>Aves</taxon>
        <taxon>Neognathae</taxon>
        <taxon>Neoaves</taxon>
        <taxon>Telluraves</taxon>
        <taxon>Australaves</taxon>
        <taxon>Passeriformes</taxon>
        <taxon>Notiomystidae</taxon>
        <taxon>Notiomystis</taxon>
    </lineage>
</organism>
<dbReference type="PROSITE" id="PS50175">
    <property type="entry name" value="ASP_PROT_RETROV"/>
    <property type="match status" value="1"/>
</dbReference>
<gene>
    <name evidence="5" type="primary">Ervk9_3</name>
    <name evidence="5" type="ORF">NOTCIN_R03895</name>
</gene>
<dbReference type="PANTHER" id="PTHR19422">
    <property type="entry name" value="GAG RETROVIRAL POLYPROTEIN"/>
    <property type="match status" value="1"/>
</dbReference>
<dbReference type="GO" id="GO:0004190">
    <property type="term" value="F:aspartic-type endopeptidase activity"/>
    <property type="evidence" value="ECO:0007669"/>
    <property type="project" value="UniProtKB-KW"/>
</dbReference>
<dbReference type="EMBL" id="VZRX01034296">
    <property type="protein sequence ID" value="NWX38657.1"/>
    <property type="molecule type" value="Genomic_DNA"/>
</dbReference>
<dbReference type="InterPro" id="IPR036157">
    <property type="entry name" value="dUTPase-like_sf"/>
</dbReference>
<proteinExistence type="predicted"/>
<keyword evidence="6" id="KW-1185">Reference proteome</keyword>
<evidence type="ECO:0000256" key="2">
    <source>
        <dbReference type="ARBA" id="ARBA00022750"/>
    </source>
</evidence>
<dbReference type="PANTHER" id="PTHR19422:SF123">
    <property type="entry name" value="RT1 CLASS I, LOCUS CE15"/>
    <property type="match status" value="1"/>
</dbReference>
<dbReference type="Gene3D" id="2.70.40.10">
    <property type="match status" value="1"/>
</dbReference>
<keyword evidence="1" id="KW-0645">Protease</keyword>
<dbReference type="CDD" id="cd07557">
    <property type="entry name" value="trimeric_dUTPase"/>
    <property type="match status" value="1"/>
</dbReference>
<feature type="domain" description="Peptidase A2" evidence="4">
    <location>
        <begin position="146"/>
        <end position="160"/>
    </location>
</feature>
<keyword evidence="2" id="KW-0064">Aspartyl protease</keyword>
<dbReference type="InterPro" id="IPR021109">
    <property type="entry name" value="Peptidase_aspartic_dom_sf"/>
</dbReference>
<dbReference type="InterPro" id="IPR051592">
    <property type="entry name" value="HERV-K_Pro_peptidase_A2"/>
</dbReference>
<accession>A0A7K6VUP1</accession>
<dbReference type="OrthoDB" id="9900537at2759"/>
<comment type="caution">
    <text evidence="5">The sequence shown here is derived from an EMBL/GenBank/DDBJ whole genome shotgun (WGS) entry which is preliminary data.</text>
</comment>
<evidence type="ECO:0000256" key="3">
    <source>
        <dbReference type="ARBA" id="ARBA00022801"/>
    </source>
</evidence>
<protein>
    <submittedName>
        <fullName evidence="5">POK9 protein</fullName>
    </submittedName>
</protein>
<dbReference type="InterPro" id="IPR001995">
    <property type="entry name" value="Peptidase_A2_cat"/>
</dbReference>
<dbReference type="Pfam" id="PF00692">
    <property type="entry name" value="dUTPase"/>
    <property type="match status" value="1"/>
</dbReference>
<dbReference type="InterPro" id="IPR033704">
    <property type="entry name" value="dUTPase_trimeric"/>
</dbReference>
<feature type="non-terminal residue" evidence="5">
    <location>
        <position position="1"/>
    </location>
</feature>
<name>A0A7K6VUP1_9PASS</name>
<dbReference type="InterPro" id="IPR001969">
    <property type="entry name" value="Aspartic_peptidase_AS"/>
</dbReference>
<dbReference type="SUPFAM" id="SSF50630">
    <property type="entry name" value="Acid proteases"/>
    <property type="match status" value="1"/>
</dbReference>
<dbReference type="SUPFAM" id="SSF51283">
    <property type="entry name" value="dUTPase-like"/>
    <property type="match status" value="1"/>
</dbReference>
<evidence type="ECO:0000313" key="6">
    <source>
        <dbReference type="Proteomes" id="UP000579558"/>
    </source>
</evidence>
<evidence type="ECO:0000256" key="1">
    <source>
        <dbReference type="ARBA" id="ARBA00022670"/>
    </source>
</evidence>
<dbReference type="InterPro" id="IPR029054">
    <property type="entry name" value="dUTPase-like"/>
</dbReference>
<feature type="non-terminal residue" evidence="5">
    <location>
        <position position="160"/>
    </location>
</feature>
<sequence>RGSLGLDLAAAVDTTLMSTQPQKISTGVKGPITVGGRPVGALLLGRSSASMSGLFILPGVIDADYTGEIMIMAYMLFPPLMIMAGQRIDQLIPLDQSTRGLPPKQEKERGTAGFGFTGGLTLLTINLNERPKRKIELEYQGQKRTFTGLLDTGADSSIIA</sequence>
<dbReference type="PROSITE" id="PS00141">
    <property type="entry name" value="ASP_PROTEASE"/>
    <property type="match status" value="1"/>
</dbReference>
<dbReference type="Proteomes" id="UP000579558">
    <property type="component" value="Unassembled WGS sequence"/>
</dbReference>
<keyword evidence="3" id="KW-0378">Hydrolase</keyword>